<protein>
    <submittedName>
        <fullName evidence="2">Uncharacterized protein</fullName>
    </submittedName>
</protein>
<dbReference type="Proteomes" id="UP000182312">
    <property type="component" value="Unassembled WGS sequence"/>
</dbReference>
<dbReference type="InterPro" id="IPR009772">
    <property type="entry name" value="CDC123"/>
</dbReference>
<evidence type="ECO:0000256" key="1">
    <source>
        <dbReference type="ARBA" id="ARBA00011047"/>
    </source>
</evidence>
<comment type="similarity">
    <text evidence="1">Belongs to the CDC123 family.</text>
</comment>
<evidence type="ECO:0000313" key="3">
    <source>
        <dbReference type="Proteomes" id="UP000182312"/>
    </source>
</evidence>
<dbReference type="PANTHER" id="PTHR15323:SF6">
    <property type="entry name" value="CELL DIVISION CYCLE PROTEIN 123 HOMOLOG"/>
    <property type="match status" value="1"/>
</dbReference>
<dbReference type="PANTHER" id="PTHR15323">
    <property type="entry name" value="D123 PROTEIN"/>
    <property type="match status" value="1"/>
</dbReference>
<dbReference type="Pfam" id="PF07065">
    <property type="entry name" value="D123"/>
    <property type="match status" value="1"/>
</dbReference>
<dbReference type="AlphaFoldDB" id="A0A1I0UFJ2"/>
<dbReference type="EMBL" id="FOJO01000079">
    <property type="protein sequence ID" value="SFA62819.1"/>
    <property type="molecule type" value="Genomic_DNA"/>
</dbReference>
<evidence type="ECO:0000313" key="2">
    <source>
        <dbReference type="EMBL" id="SFA62819.1"/>
    </source>
</evidence>
<reference evidence="2 3" key="1">
    <citation type="submission" date="2016-10" db="EMBL/GenBank/DDBJ databases">
        <authorList>
            <person name="de Groot N.N."/>
        </authorList>
    </citation>
    <scope>NUCLEOTIDE SEQUENCE [LARGE SCALE GENOMIC DNA]</scope>
    <source>
        <strain evidence="2 3">CGMCC 1.6117</strain>
    </source>
</reference>
<name>A0A1I0UFJ2_9RHOB</name>
<dbReference type="OrthoDB" id="8296581at2"/>
<gene>
    <name evidence="2" type="ORF">SAMN04487972_1793</name>
</gene>
<sequence>WHDIPLWSEFRIFIRDRRVIGISQYHHQSGFAEIPANERAIKASLSDFCRDLLDALHMETVVADVFVERQDNGSFKTTLIELNPFIQRTDPCLYTWKNGGDFDGGFRYREAQDPPQVAWTGRQQLIDDPWRLPS</sequence>
<dbReference type="RefSeq" id="WP_139221807.1">
    <property type="nucleotide sequence ID" value="NZ_FOJO01000079.1"/>
</dbReference>
<proteinExistence type="inferred from homology"/>
<feature type="non-terminal residue" evidence="2">
    <location>
        <position position="1"/>
    </location>
</feature>
<accession>A0A1I0UFJ2</accession>
<dbReference type="GO" id="GO:0005737">
    <property type="term" value="C:cytoplasm"/>
    <property type="evidence" value="ECO:0007669"/>
    <property type="project" value="TreeGrafter"/>
</dbReference>
<organism evidence="2 3">
    <name type="scientific">Paracoccus halophilus</name>
    <dbReference type="NCBI Taxonomy" id="376733"/>
    <lineage>
        <taxon>Bacteria</taxon>
        <taxon>Pseudomonadati</taxon>
        <taxon>Pseudomonadota</taxon>
        <taxon>Alphaproteobacteria</taxon>
        <taxon>Rhodobacterales</taxon>
        <taxon>Paracoccaceae</taxon>
        <taxon>Paracoccus</taxon>
    </lineage>
</organism>